<dbReference type="Proteomes" id="UP000008743">
    <property type="component" value="Unassembled WGS sequence"/>
</dbReference>
<dbReference type="PhylomeDB" id="A0A0D2UD10"/>
<dbReference type="SUPFAM" id="SSF57959">
    <property type="entry name" value="Leucine zipper domain"/>
    <property type="match status" value="1"/>
</dbReference>
<feature type="compositionally biased region" description="Basic residues" evidence="7">
    <location>
        <begin position="127"/>
        <end position="137"/>
    </location>
</feature>
<dbReference type="OrthoDB" id="10039716at2759"/>
<feature type="coiled-coil region" evidence="6">
    <location>
        <begin position="225"/>
        <end position="252"/>
    </location>
</feature>
<evidence type="ECO:0000259" key="8">
    <source>
        <dbReference type="PROSITE" id="PS50217"/>
    </source>
</evidence>
<gene>
    <name evidence="9" type="ORF">CAOG_003823</name>
</gene>
<comment type="subcellular location">
    <subcellularLocation>
        <location evidence="1">Nucleus</location>
    </subcellularLocation>
</comment>
<dbReference type="STRING" id="595528.A0A0D2UD10"/>
<evidence type="ECO:0000256" key="4">
    <source>
        <dbReference type="ARBA" id="ARBA00023163"/>
    </source>
</evidence>
<keyword evidence="4" id="KW-0804">Transcription</keyword>
<evidence type="ECO:0000313" key="9">
    <source>
        <dbReference type="EMBL" id="KJE92951.1"/>
    </source>
</evidence>
<keyword evidence="3" id="KW-0238">DNA-binding</keyword>
<feature type="compositionally biased region" description="Basic and acidic residues" evidence="7">
    <location>
        <begin position="155"/>
        <end position="164"/>
    </location>
</feature>
<dbReference type="GO" id="GO:0000977">
    <property type="term" value="F:RNA polymerase II transcription regulatory region sequence-specific DNA binding"/>
    <property type="evidence" value="ECO:0007669"/>
    <property type="project" value="TreeGrafter"/>
</dbReference>
<dbReference type="InterPro" id="IPR004827">
    <property type="entry name" value="bZIP"/>
</dbReference>
<dbReference type="InterPro" id="IPR046347">
    <property type="entry name" value="bZIP_sf"/>
</dbReference>
<dbReference type="RefSeq" id="XP_004363551.1">
    <property type="nucleotide sequence ID" value="XM_004363494.2"/>
</dbReference>
<organism evidence="9 10">
    <name type="scientific">Capsaspora owczarzaki (strain ATCC 30864)</name>
    <dbReference type="NCBI Taxonomy" id="595528"/>
    <lineage>
        <taxon>Eukaryota</taxon>
        <taxon>Filasterea</taxon>
        <taxon>Capsaspora</taxon>
    </lineage>
</organism>
<reference evidence="10" key="1">
    <citation type="submission" date="2011-02" db="EMBL/GenBank/DDBJ databases">
        <title>The Genome Sequence of Capsaspora owczarzaki ATCC 30864.</title>
        <authorList>
            <person name="Russ C."/>
            <person name="Cuomo C."/>
            <person name="Burger G."/>
            <person name="Gray M.W."/>
            <person name="Holland P.W.H."/>
            <person name="King N."/>
            <person name="Lang F.B.F."/>
            <person name="Roger A.J."/>
            <person name="Ruiz-Trillo I."/>
            <person name="Young S.K."/>
            <person name="Zeng Q."/>
            <person name="Gargeya S."/>
            <person name="Alvarado L."/>
            <person name="Berlin A."/>
            <person name="Chapman S.B."/>
            <person name="Chen Z."/>
            <person name="Freedman E."/>
            <person name="Gellesch M."/>
            <person name="Goldberg J."/>
            <person name="Griggs A."/>
            <person name="Gujja S."/>
            <person name="Heilman E."/>
            <person name="Heiman D."/>
            <person name="Howarth C."/>
            <person name="Mehta T."/>
            <person name="Neiman D."/>
            <person name="Pearson M."/>
            <person name="Roberts A."/>
            <person name="Saif S."/>
            <person name="Shea T."/>
            <person name="Shenoy N."/>
            <person name="Sisk P."/>
            <person name="Stolte C."/>
            <person name="Sykes S."/>
            <person name="White J."/>
            <person name="Yandava C."/>
            <person name="Haas B."/>
            <person name="Nusbaum C."/>
            <person name="Birren B."/>
        </authorList>
    </citation>
    <scope>NUCLEOTIDE SEQUENCE</scope>
    <source>
        <strain evidence="10">ATCC 30864</strain>
    </source>
</reference>
<dbReference type="GO" id="GO:0001228">
    <property type="term" value="F:DNA-binding transcription activator activity, RNA polymerase II-specific"/>
    <property type="evidence" value="ECO:0007669"/>
    <property type="project" value="TreeGrafter"/>
</dbReference>
<dbReference type="Pfam" id="PF07716">
    <property type="entry name" value="bZIP_2"/>
    <property type="match status" value="1"/>
</dbReference>
<dbReference type="EMBL" id="KE346364">
    <property type="protein sequence ID" value="KJE92951.1"/>
    <property type="molecule type" value="Genomic_DNA"/>
</dbReference>
<protein>
    <recommendedName>
        <fullName evidence="8">BZIP domain-containing protein</fullName>
    </recommendedName>
</protein>
<evidence type="ECO:0000256" key="1">
    <source>
        <dbReference type="ARBA" id="ARBA00004123"/>
    </source>
</evidence>
<accession>A0A0D2UD10</accession>
<evidence type="ECO:0000256" key="3">
    <source>
        <dbReference type="ARBA" id="ARBA00023125"/>
    </source>
</evidence>
<feature type="compositionally biased region" description="Low complexity" evidence="7">
    <location>
        <begin position="165"/>
        <end position="175"/>
    </location>
</feature>
<keyword evidence="6" id="KW-0175">Coiled coil</keyword>
<dbReference type="PROSITE" id="PS50217">
    <property type="entry name" value="BZIP"/>
    <property type="match status" value="1"/>
</dbReference>
<dbReference type="InParanoid" id="A0A0D2UD10"/>
<keyword evidence="5" id="KW-0539">Nucleus</keyword>
<feature type="region of interest" description="Disordered" evidence="7">
    <location>
        <begin position="125"/>
        <end position="192"/>
    </location>
</feature>
<evidence type="ECO:0000256" key="7">
    <source>
        <dbReference type="SAM" id="MobiDB-lite"/>
    </source>
</evidence>
<keyword evidence="2" id="KW-0805">Transcription regulation</keyword>
<dbReference type="PANTHER" id="PTHR13044:SF14">
    <property type="entry name" value="CRYPTOCEPHAL, ISOFORM A"/>
    <property type="match status" value="1"/>
</dbReference>
<keyword evidence="10" id="KW-1185">Reference proteome</keyword>
<dbReference type="PANTHER" id="PTHR13044">
    <property type="entry name" value="ACTIVATING TRANSCRIPTION FACTOR ATF 4/5"/>
    <property type="match status" value="1"/>
</dbReference>
<dbReference type="Gene3D" id="1.20.5.170">
    <property type="match status" value="1"/>
</dbReference>
<evidence type="ECO:0000256" key="2">
    <source>
        <dbReference type="ARBA" id="ARBA00023015"/>
    </source>
</evidence>
<evidence type="ECO:0000313" key="10">
    <source>
        <dbReference type="Proteomes" id="UP000008743"/>
    </source>
</evidence>
<dbReference type="eggNOG" id="KOG3119">
    <property type="taxonomic scope" value="Eukaryota"/>
</dbReference>
<name>A0A0D2UD10_CAPO3</name>
<dbReference type="GO" id="GO:0005634">
    <property type="term" value="C:nucleus"/>
    <property type="evidence" value="ECO:0007669"/>
    <property type="project" value="UniProtKB-SubCell"/>
</dbReference>
<dbReference type="AlphaFoldDB" id="A0A0D2UD10"/>
<sequence length="271" mass="29076">MTIEPSFASQILNFPCTAPISAIADDTSAMMLMLEPSFVPQFRGDLNDFPSSDMLEFDAALLAFEAAAASEGLARVCKQSPCASDASSVSDSAVSDAADRASFASEPAWLSQTFDFSLHSNADVKKRSGRAPTHHTNTKNNMSFIDESVSPRKRRAEEALRDPRSSGASQSLSGSPRVSPVASPAVHLSTDRQLEAGETLADYLDKRKKNNDAVKKCRARKRMAVVATEEECQRLSGENASLRDRVGSLEAEVAYLKNLLISATAVAANLA</sequence>
<dbReference type="SMART" id="SM00338">
    <property type="entry name" value="BRLZ"/>
    <property type="match status" value="1"/>
</dbReference>
<feature type="domain" description="BZIP" evidence="8">
    <location>
        <begin position="206"/>
        <end position="263"/>
    </location>
</feature>
<proteinExistence type="predicted"/>
<evidence type="ECO:0000256" key="5">
    <source>
        <dbReference type="ARBA" id="ARBA00023242"/>
    </source>
</evidence>
<evidence type="ECO:0000256" key="6">
    <source>
        <dbReference type="SAM" id="Coils"/>
    </source>
</evidence>